<feature type="signal peptide" evidence="1">
    <location>
        <begin position="1"/>
        <end position="20"/>
    </location>
</feature>
<dbReference type="Proteomes" id="UP001325680">
    <property type="component" value="Chromosome"/>
</dbReference>
<dbReference type="EMBL" id="CP139960">
    <property type="protein sequence ID" value="WQD37471.1"/>
    <property type="molecule type" value="Genomic_DNA"/>
</dbReference>
<evidence type="ECO:0008006" key="4">
    <source>
        <dbReference type="Google" id="ProtNLM"/>
    </source>
</evidence>
<keyword evidence="1" id="KW-0732">Signal</keyword>
<evidence type="ECO:0000313" key="2">
    <source>
        <dbReference type="EMBL" id="WQD37471.1"/>
    </source>
</evidence>
<sequence length="128" mass="14540">MYYKAFVASLLLLVTLCAFRCDKDRDYIGDDIYTAEIKSINSCARYYACVITNGDIDPDLVDNSWKHDGNTYQKAFMVRNNCDFTSGIREGESFRFRIVKKPVKNDCIICNIAITGTPSKSLNIEVEP</sequence>
<keyword evidence="3" id="KW-1185">Reference proteome</keyword>
<feature type="chain" id="PRO_5046134692" description="Lipoprotein" evidence="1">
    <location>
        <begin position="21"/>
        <end position="128"/>
    </location>
</feature>
<accession>A0ABZ0W2X0</accession>
<reference evidence="2 3" key="1">
    <citation type="submission" date="2023-12" db="EMBL/GenBank/DDBJ databases">
        <title>Genome sequencing and assembly of bacterial species from a model synthetic community.</title>
        <authorList>
            <person name="Hogle S.L."/>
        </authorList>
    </citation>
    <scope>NUCLEOTIDE SEQUENCE [LARGE SCALE GENOMIC DNA]</scope>
    <source>
        <strain evidence="2 3">HAMBI_3031</strain>
    </source>
</reference>
<proteinExistence type="predicted"/>
<organism evidence="2 3">
    <name type="scientific">Niabella yanshanensis</name>
    <dbReference type="NCBI Taxonomy" id="577386"/>
    <lineage>
        <taxon>Bacteria</taxon>
        <taxon>Pseudomonadati</taxon>
        <taxon>Bacteroidota</taxon>
        <taxon>Chitinophagia</taxon>
        <taxon>Chitinophagales</taxon>
        <taxon>Chitinophagaceae</taxon>
        <taxon>Niabella</taxon>
    </lineage>
</organism>
<name>A0ABZ0W2X0_9BACT</name>
<evidence type="ECO:0000256" key="1">
    <source>
        <dbReference type="SAM" id="SignalP"/>
    </source>
</evidence>
<gene>
    <name evidence="2" type="ORF">U0035_17515</name>
</gene>
<protein>
    <recommendedName>
        <fullName evidence="4">Lipoprotein</fullName>
    </recommendedName>
</protein>
<evidence type="ECO:0000313" key="3">
    <source>
        <dbReference type="Proteomes" id="UP001325680"/>
    </source>
</evidence>
<dbReference type="RefSeq" id="WP_114791743.1">
    <property type="nucleotide sequence ID" value="NZ_CP139960.1"/>
</dbReference>